<dbReference type="EMBL" id="JABSNO010000001">
    <property type="protein sequence ID" value="NRS91201.1"/>
    <property type="molecule type" value="Genomic_DNA"/>
</dbReference>
<name>A0A8J8K770_9FLAO</name>
<dbReference type="Proteomes" id="UP000610746">
    <property type="component" value="Unassembled WGS sequence"/>
</dbReference>
<proteinExistence type="predicted"/>
<gene>
    <name evidence="2" type="ORF">HNQ03_000266</name>
</gene>
<protein>
    <submittedName>
        <fullName evidence="2">Uncharacterized protein</fullName>
    </submittedName>
</protein>
<dbReference type="RefSeq" id="WP_173777826.1">
    <property type="nucleotide sequence ID" value="NZ_JABSNO010000001.1"/>
</dbReference>
<keyword evidence="3" id="KW-1185">Reference proteome</keyword>
<reference evidence="2" key="1">
    <citation type="submission" date="2020-05" db="EMBL/GenBank/DDBJ databases">
        <title>Genomic Encyclopedia of Type Strains, Phase IV (KMG-V): Genome sequencing to study the core and pangenomes of soil and plant-associated prokaryotes.</title>
        <authorList>
            <person name="Whitman W."/>
        </authorList>
    </citation>
    <scope>NUCLEOTIDE SEQUENCE</scope>
    <source>
        <strain evidence="2">16F</strain>
    </source>
</reference>
<keyword evidence="1" id="KW-0472">Membrane</keyword>
<sequence>MKNFDLEQIKNRKHQEMPEAFYKKMQENVLNNTINTTKIVELKPKAKLNWIYAAAASLAIIFGGTYFFQENNLDHKTVEPAEQMISKIEIPESSAAEDSIFNTASVETIQPEQIIEEAVLEKEKNIVLNDAAKSSIAKTETKKQVKIIKPQDQIDFLLENFTPEDMAILAKNSDQDVYLDLY</sequence>
<keyword evidence="1" id="KW-1133">Transmembrane helix</keyword>
<accession>A0A8J8K770</accession>
<evidence type="ECO:0000313" key="2">
    <source>
        <dbReference type="EMBL" id="NRS91201.1"/>
    </source>
</evidence>
<organism evidence="2 3">
    <name type="scientific">Frigoriflavimonas asaccharolytica</name>
    <dbReference type="NCBI Taxonomy" id="2735899"/>
    <lineage>
        <taxon>Bacteria</taxon>
        <taxon>Pseudomonadati</taxon>
        <taxon>Bacteroidota</taxon>
        <taxon>Flavobacteriia</taxon>
        <taxon>Flavobacteriales</taxon>
        <taxon>Weeksellaceae</taxon>
        <taxon>Frigoriflavimonas</taxon>
    </lineage>
</organism>
<keyword evidence="1" id="KW-0812">Transmembrane</keyword>
<feature type="transmembrane region" description="Helical" evidence="1">
    <location>
        <begin position="48"/>
        <end position="68"/>
    </location>
</feature>
<evidence type="ECO:0000313" key="3">
    <source>
        <dbReference type="Proteomes" id="UP000610746"/>
    </source>
</evidence>
<evidence type="ECO:0000256" key="1">
    <source>
        <dbReference type="SAM" id="Phobius"/>
    </source>
</evidence>
<comment type="caution">
    <text evidence="2">The sequence shown here is derived from an EMBL/GenBank/DDBJ whole genome shotgun (WGS) entry which is preliminary data.</text>
</comment>
<dbReference type="AlphaFoldDB" id="A0A8J8K770"/>